<keyword evidence="2" id="KW-0238">DNA-binding</keyword>
<dbReference type="SUPFAM" id="SSF48452">
    <property type="entry name" value="TPR-like"/>
    <property type="match status" value="1"/>
</dbReference>
<dbReference type="Pfam" id="PF17874">
    <property type="entry name" value="TPR_MalT"/>
    <property type="match status" value="1"/>
</dbReference>
<dbReference type="InterPro" id="IPR011990">
    <property type="entry name" value="TPR-like_helical_dom_sf"/>
</dbReference>
<dbReference type="InterPro" id="IPR049945">
    <property type="entry name" value="AAA_22"/>
</dbReference>
<dbReference type="SUPFAM" id="SSF52540">
    <property type="entry name" value="P-loop containing nucleoside triphosphate hydrolases"/>
    <property type="match status" value="1"/>
</dbReference>
<keyword evidence="6" id="KW-1185">Reference proteome</keyword>
<dbReference type="RefSeq" id="WP_203167766.1">
    <property type="nucleotide sequence ID" value="NZ_JAEVLS010000002.1"/>
</dbReference>
<dbReference type="PANTHER" id="PTHR44688">
    <property type="entry name" value="DNA-BINDING TRANSCRIPTIONAL ACTIVATOR DEVR_DOSR"/>
    <property type="match status" value="1"/>
</dbReference>
<dbReference type="Proteomes" id="UP000661077">
    <property type="component" value="Unassembled WGS sequence"/>
</dbReference>
<dbReference type="PROSITE" id="PS50043">
    <property type="entry name" value="HTH_LUXR_2"/>
    <property type="match status" value="1"/>
</dbReference>
<dbReference type="InterPro" id="IPR041617">
    <property type="entry name" value="TPR_MalT"/>
</dbReference>
<evidence type="ECO:0000259" key="4">
    <source>
        <dbReference type="PROSITE" id="PS50043"/>
    </source>
</evidence>
<keyword evidence="3" id="KW-0804">Transcription</keyword>
<dbReference type="Pfam" id="PF25873">
    <property type="entry name" value="WHD_MalT"/>
    <property type="match status" value="1"/>
</dbReference>
<dbReference type="InterPro" id="IPR000792">
    <property type="entry name" value="Tscrpt_reg_LuxR_C"/>
</dbReference>
<reference evidence="5 6" key="1">
    <citation type="journal article" date="2021" name="Int. J. Syst. Evol. Microbiol.">
        <title>Steroidobacter gossypii sp. nov., isolated from soil of cotton cropping field.</title>
        <authorList>
            <person name="Huang R."/>
            <person name="Yang S."/>
            <person name="Zhen C."/>
            <person name="Liu W."/>
        </authorList>
    </citation>
    <scope>NUCLEOTIDE SEQUENCE [LARGE SCALE GENOMIC DNA]</scope>
    <source>
        <strain evidence="5 6">S1-65</strain>
    </source>
</reference>
<dbReference type="InterPro" id="IPR016032">
    <property type="entry name" value="Sig_transdc_resp-reg_C-effctor"/>
</dbReference>
<dbReference type="SUPFAM" id="SSF46894">
    <property type="entry name" value="C-terminal effector domain of the bipartite response regulators"/>
    <property type="match status" value="1"/>
</dbReference>
<dbReference type="EMBL" id="JAEVLS010000002">
    <property type="protein sequence ID" value="MBM0105740.1"/>
    <property type="molecule type" value="Genomic_DNA"/>
</dbReference>
<gene>
    <name evidence="5" type="ORF">JM946_13325</name>
</gene>
<evidence type="ECO:0000256" key="2">
    <source>
        <dbReference type="ARBA" id="ARBA00023125"/>
    </source>
</evidence>
<evidence type="ECO:0000313" key="6">
    <source>
        <dbReference type="Proteomes" id="UP000661077"/>
    </source>
</evidence>
<dbReference type="Gene3D" id="1.10.10.10">
    <property type="entry name" value="Winged helix-like DNA-binding domain superfamily/Winged helix DNA-binding domain"/>
    <property type="match status" value="1"/>
</dbReference>
<accession>A0ABS1WXP1</accession>
<evidence type="ECO:0000256" key="1">
    <source>
        <dbReference type="ARBA" id="ARBA00023015"/>
    </source>
</evidence>
<keyword evidence="1" id="KW-0805">Transcription regulation</keyword>
<evidence type="ECO:0000256" key="3">
    <source>
        <dbReference type="ARBA" id="ARBA00023163"/>
    </source>
</evidence>
<dbReference type="SMART" id="SM00421">
    <property type="entry name" value="HTH_LUXR"/>
    <property type="match status" value="1"/>
</dbReference>
<evidence type="ECO:0000313" key="5">
    <source>
        <dbReference type="EMBL" id="MBM0105740.1"/>
    </source>
</evidence>
<proteinExistence type="predicted"/>
<dbReference type="Pfam" id="PF13401">
    <property type="entry name" value="AAA_22"/>
    <property type="match status" value="1"/>
</dbReference>
<dbReference type="InterPro" id="IPR003593">
    <property type="entry name" value="AAA+_ATPase"/>
</dbReference>
<comment type="caution">
    <text evidence="5">The sequence shown here is derived from an EMBL/GenBank/DDBJ whole genome shotgun (WGS) entry which is preliminary data.</text>
</comment>
<dbReference type="Gene3D" id="3.40.50.300">
    <property type="entry name" value="P-loop containing nucleotide triphosphate hydrolases"/>
    <property type="match status" value="1"/>
</dbReference>
<feature type="domain" description="HTH luxR-type" evidence="4">
    <location>
        <begin position="830"/>
        <end position="895"/>
    </location>
</feature>
<dbReference type="SMART" id="SM00382">
    <property type="entry name" value="AAA"/>
    <property type="match status" value="1"/>
</dbReference>
<dbReference type="Gene3D" id="1.25.40.10">
    <property type="entry name" value="Tetratricopeptide repeat domain"/>
    <property type="match status" value="1"/>
</dbReference>
<dbReference type="Pfam" id="PF00196">
    <property type="entry name" value="GerE"/>
    <property type="match status" value="1"/>
</dbReference>
<dbReference type="InterPro" id="IPR027417">
    <property type="entry name" value="P-loop_NTPase"/>
</dbReference>
<sequence>MIEPIDEVGPHHLMQGKLHPPQTAGTCIARLALLSRLDAAARKKLALLTAPIGSGKTTLLAQWHRRAAQEQAIAWLSLDEHDNEPVRFFSYLIAAMKAVCPAFDAYVPHQRRLAESLEPTITVLLASLGRLNRPVCIVLDDLQMLSSPALLRAIDSLLLHSPPGVRWILSGRGLPALHSALSRLRLNDQLDTLGPAELNFDAAAIVQLGETLCSRTLTDDEALNIQRSTEGWVAGVKLALLAAAESRDGIGDFDGSHYEVARYLGASVLQELPIEMREFLLASSVVDRMTAELCNQLLGITHSQSLLEQLERAQLFMQPLDSHGHWYRYHTLFLDFLRSCLRHDMARLAQLHELASRWYAEHQLHEEALAHAFAASNEAWKLELLDRCATTWLRAGEIVCVIHWTSKLPRNVMLAHAGICTVYVASLILSRRFSEAAATLREIESNVALERGIGAAHLRLLHAMLTVLADSSGQIGISSPEALRERGADSFLIGTLLTLQAYTMLRLNHFDKAWRLAMRARDTFDSMSVYSLGFAEVVACLAERAQGDMKAAADRCERMFALVRGGHRSPAWVNAANALAYVRYEENRLDEAEALCSEVLPLLCVQSTVENVSTAYVTFSRIKAIHGRHGEAFQLLDYLHSLLESGSHVRFLAQVCAEKIRLFLSQENLQRARAVALEFGLQRRARSGEWRRARGYDEAWERFGSGYAALLVKQRQYDEARAILQVLRHSAREVGYIYREAPLEAALASCYWHAGDVEGAFDCLNRGFSLTQGHGFTRGIFDEVPAMTQIIAAALEQGRLHGALPTHYFCKFQNVFSHTAPVATPSPRKPALPLEPLTEREVDMLRLLAQGLSNHEISARSQIALSTAKWHLKNVFAKLDVSTRTGAIARARQMRLIE</sequence>
<dbReference type="PRINTS" id="PR00038">
    <property type="entry name" value="HTHLUXR"/>
</dbReference>
<dbReference type="PANTHER" id="PTHR44688:SF16">
    <property type="entry name" value="DNA-BINDING TRANSCRIPTIONAL ACTIVATOR DEVR_DOSR"/>
    <property type="match status" value="1"/>
</dbReference>
<organism evidence="5 6">
    <name type="scientific">Steroidobacter gossypii</name>
    <dbReference type="NCBI Taxonomy" id="2805490"/>
    <lineage>
        <taxon>Bacteria</taxon>
        <taxon>Pseudomonadati</taxon>
        <taxon>Pseudomonadota</taxon>
        <taxon>Gammaproteobacteria</taxon>
        <taxon>Steroidobacterales</taxon>
        <taxon>Steroidobacteraceae</taxon>
        <taxon>Steroidobacter</taxon>
    </lineage>
</organism>
<protein>
    <recommendedName>
        <fullName evidence="4">HTH luxR-type domain-containing protein</fullName>
    </recommendedName>
</protein>
<dbReference type="InterPro" id="IPR036388">
    <property type="entry name" value="WH-like_DNA-bd_sf"/>
</dbReference>
<name>A0ABS1WXP1_9GAMM</name>
<dbReference type="CDD" id="cd06170">
    <property type="entry name" value="LuxR_C_like"/>
    <property type="match status" value="1"/>
</dbReference>
<dbReference type="InterPro" id="IPR059106">
    <property type="entry name" value="WHD_MalT"/>
</dbReference>